<organism evidence="2 3">
    <name type="scientific">Dyadobacter psychrophilus</name>
    <dbReference type="NCBI Taxonomy" id="651661"/>
    <lineage>
        <taxon>Bacteria</taxon>
        <taxon>Pseudomonadati</taxon>
        <taxon>Bacteroidota</taxon>
        <taxon>Cytophagia</taxon>
        <taxon>Cytophagales</taxon>
        <taxon>Spirosomataceae</taxon>
        <taxon>Dyadobacter</taxon>
    </lineage>
</organism>
<evidence type="ECO:0000256" key="1">
    <source>
        <dbReference type="SAM" id="MobiDB-lite"/>
    </source>
</evidence>
<feature type="region of interest" description="Disordered" evidence="1">
    <location>
        <begin position="38"/>
        <end position="72"/>
    </location>
</feature>
<dbReference type="Proteomes" id="UP000190897">
    <property type="component" value="Unassembled WGS sequence"/>
</dbReference>
<proteinExistence type="predicted"/>
<reference evidence="3" key="1">
    <citation type="submission" date="2017-02" db="EMBL/GenBank/DDBJ databases">
        <authorList>
            <person name="Varghese N."/>
            <person name="Submissions S."/>
        </authorList>
    </citation>
    <scope>NUCLEOTIDE SEQUENCE [LARGE SCALE GENOMIC DNA]</scope>
    <source>
        <strain evidence="3">DSM 22270</strain>
    </source>
</reference>
<evidence type="ECO:0000313" key="3">
    <source>
        <dbReference type="Proteomes" id="UP000190897"/>
    </source>
</evidence>
<feature type="compositionally biased region" description="Polar residues" evidence="1">
    <location>
        <begin position="38"/>
        <end position="55"/>
    </location>
</feature>
<gene>
    <name evidence="2" type="ORF">SAMN05660293_04667</name>
</gene>
<dbReference type="STRING" id="651661.SAMN05660293_04667"/>
<evidence type="ECO:0000313" key="2">
    <source>
        <dbReference type="EMBL" id="SKC13889.1"/>
    </source>
</evidence>
<protein>
    <submittedName>
        <fullName evidence="2">Uncharacterized protein</fullName>
    </submittedName>
</protein>
<dbReference type="EMBL" id="FUZA01000007">
    <property type="protein sequence ID" value="SKC13889.1"/>
    <property type="molecule type" value="Genomic_DNA"/>
</dbReference>
<keyword evidence="3" id="KW-1185">Reference proteome</keyword>
<sequence>MWRVGTDFYLPQSQFINKLKNMKSSVKNQELFEEQNVFENTNPFQRDNGSASMQKSGKRPRIMKPLYSVRLQ</sequence>
<accession>A0A1T5GZZ2</accession>
<name>A0A1T5GZZ2_9BACT</name>
<dbReference type="AlphaFoldDB" id="A0A1T5GZZ2"/>